<protein>
    <recommendedName>
        <fullName evidence="2">peptidylprolyl isomerase</fullName>
        <ecNumber evidence="2">5.2.1.8</ecNumber>
    </recommendedName>
</protein>
<evidence type="ECO:0000313" key="8">
    <source>
        <dbReference type="EMBL" id="CCJ32706.1"/>
    </source>
</evidence>
<dbReference type="PANTHER" id="PTHR47245:SF1">
    <property type="entry name" value="FOLDASE PROTEIN PRSA"/>
    <property type="match status" value="1"/>
</dbReference>
<dbReference type="InterPro" id="IPR000297">
    <property type="entry name" value="PPIase_PpiC"/>
</dbReference>
<evidence type="ECO:0000259" key="7">
    <source>
        <dbReference type="PROSITE" id="PS50198"/>
    </source>
</evidence>
<dbReference type="Pfam" id="PF13624">
    <property type="entry name" value="SurA_N_3"/>
    <property type="match status" value="1"/>
</dbReference>
<dbReference type="Gene3D" id="1.10.4030.10">
    <property type="entry name" value="Porin chaperone SurA, peptide-binding domain"/>
    <property type="match status" value="1"/>
</dbReference>
<dbReference type="Proteomes" id="UP000007652">
    <property type="component" value="Unassembled WGS sequence"/>
</dbReference>
<accession>I7J4L1</accession>
<keyword evidence="5 6" id="KW-0413">Isomerase</keyword>
<evidence type="ECO:0000256" key="2">
    <source>
        <dbReference type="ARBA" id="ARBA00013194"/>
    </source>
</evidence>
<dbReference type="PROSITE" id="PS50198">
    <property type="entry name" value="PPIC_PPIASE_2"/>
    <property type="match status" value="1"/>
</dbReference>
<keyword evidence="4 6" id="KW-0697">Rotamase</keyword>
<proteinExistence type="predicted"/>
<dbReference type="NCBIfam" id="NF000809">
    <property type="entry name" value="PRK00059.1"/>
    <property type="match status" value="1"/>
</dbReference>
<sequence length="331" mass="38342">MNLKRLSIILAITLFVNLLGGCELISKTEEGEKKTVVAKVNGEKITKGEFEKIFQSQLVQYEMMYGQDFATKKENEELIKNIKEDLLNELINERILLQKAKELNVQPSQEEIDKEVAKAYDEAVKQAGGEDKFNKTLEAFKMTVDDFKNYMANRVVIDKVYDEIIKDVTVSEDELLKYYNENMYDYTEKPNKMNVSHILVETEDTAKKVLEELNKGAKFEDLAKKYSIDPGSKDKGGNLGDIYYNDDNYDKTFLTNAIALPVGKISPIVKTQFGYHIIKVNKKEEYRLKTFDEVKDQVKEVVLEQKKAEKIDETFNKWKEEAKITKYIDRL</sequence>
<keyword evidence="3" id="KW-0732">Signal</keyword>
<reference evidence="8 9" key="1">
    <citation type="journal article" date="2011" name="J. Bacteriol.">
        <title>Draft genome sequence of Caloramator australicus strain RC3T, a thermoanaerobe from the Great Artesian Basin of Australia.</title>
        <authorList>
            <person name="Ogg C.D."/>
            <person name="Patel B.K.C."/>
        </authorList>
    </citation>
    <scope>NUCLEOTIDE SEQUENCE [LARGE SCALE GENOMIC DNA]</scope>
    <source>
        <strain evidence="8 9">RC3</strain>
    </source>
</reference>
<evidence type="ECO:0000256" key="1">
    <source>
        <dbReference type="ARBA" id="ARBA00000971"/>
    </source>
</evidence>
<feature type="domain" description="PpiC" evidence="7">
    <location>
        <begin position="190"/>
        <end position="282"/>
    </location>
</feature>
<dbReference type="InterPro" id="IPR046357">
    <property type="entry name" value="PPIase_dom_sf"/>
</dbReference>
<dbReference type="eggNOG" id="COG0760">
    <property type="taxonomic scope" value="Bacteria"/>
</dbReference>
<dbReference type="EC" id="5.2.1.8" evidence="2"/>
<organism evidence="8 9">
    <name type="scientific">Caloramator australicus RC3</name>
    <dbReference type="NCBI Taxonomy" id="857293"/>
    <lineage>
        <taxon>Bacteria</taxon>
        <taxon>Bacillati</taxon>
        <taxon>Bacillota</taxon>
        <taxon>Clostridia</taxon>
        <taxon>Eubacteriales</taxon>
        <taxon>Clostridiaceae</taxon>
        <taxon>Caloramator</taxon>
    </lineage>
</organism>
<name>I7J4L1_9CLOT</name>
<dbReference type="SUPFAM" id="SSF54534">
    <property type="entry name" value="FKBP-like"/>
    <property type="match status" value="1"/>
</dbReference>
<evidence type="ECO:0000256" key="4">
    <source>
        <dbReference type="ARBA" id="ARBA00023110"/>
    </source>
</evidence>
<dbReference type="GO" id="GO:0003755">
    <property type="term" value="F:peptidyl-prolyl cis-trans isomerase activity"/>
    <property type="evidence" value="ECO:0007669"/>
    <property type="project" value="UniProtKB-KW"/>
</dbReference>
<dbReference type="Gene3D" id="3.10.50.40">
    <property type="match status" value="1"/>
</dbReference>
<evidence type="ECO:0000256" key="6">
    <source>
        <dbReference type="PROSITE-ProRule" id="PRU00278"/>
    </source>
</evidence>
<gene>
    <name evidence="8" type="ORF">CAAU_0622</name>
</gene>
<evidence type="ECO:0000256" key="5">
    <source>
        <dbReference type="ARBA" id="ARBA00023235"/>
    </source>
</evidence>
<evidence type="ECO:0000313" key="9">
    <source>
        <dbReference type="Proteomes" id="UP000007652"/>
    </source>
</evidence>
<dbReference type="EMBL" id="CAKP01000027">
    <property type="protein sequence ID" value="CCJ32706.1"/>
    <property type="molecule type" value="Genomic_DNA"/>
</dbReference>
<evidence type="ECO:0000256" key="3">
    <source>
        <dbReference type="ARBA" id="ARBA00022729"/>
    </source>
</evidence>
<dbReference type="STRING" id="857293.CAAU_0622"/>
<keyword evidence="9" id="KW-1185">Reference proteome</keyword>
<dbReference type="PROSITE" id="PS51257">
    <property type="entry name" value="PROKAR_LIPOPROTEIN"/>
    <property type="match status" value="1"/>
</dbReference>
<dbReference type="RefSeq" id="WP_008907984.1">
    <property type="nucleotide sequence ID" value="NZ_CAKP01000027.1"/>
</dbReference>
<dbReference type="AlphaFoldDB" id="I7J4L1"/>
<comment type="catalytic activity">
    <reaction evidence="1">
        <text>[protein]-peptidylproline (omega=180) = [protein]-peptidylproline (omega=0)</text>
        <dbReference type="Rhea" id="RHEA:16237"/>
        <dbReference type="Rhea" id="RHEA-COMP:10747"/>
        <dbReference type="Rhea" id="RHEA-COMP:10748"/>
        <dbReference type="ChEBI" id="CHEBI:83833"/>
        <dbReference type="ChEBI" id="CHEBI:83834"/>
        <dbReference type="EC" id="5.2.1.8"/>
    </reaction>
</comment>
<dbReference type="InterPro" id="IPR050245">
    <property type="entry name" value="PrsA_foldase"/>
</dbReference>
<dbReference type="InterPro" id="IPR023058">
    <property type="entry name" value="PPIase_PpiC_CS"/>
</dbReference>
<dbReference type="Pfam" id="PF13145">
    <property type="entry name" value="Rotamase_2"/>
    <property type="match status" value="1"/>
</dbReference>
<dbReference type="InterPro" id="IPR027304">
    <property type="entry name" value="Trigger_fact/SurA_dom_sf"/>
</dbReference>
<dbReference type="PANTHER" id="PTHR47245">
    <property type="entry name" value="PEPTIDYLPROLYL ISOMERASE"/>
    <property type="match status" value="1"/>
</dbReference>
<dbReference type="SUPFAM" id="SSF109998">
    <property type="entry name" value="Triger factor/SurA peptide-binding domain-like"/>
    <property type="match status" value="1"/>
</dbReference>
<dbReference type="PROSITE" id="PS01096">
    <property type="entry name" value="PPIC_PPIASE_1"/>
    <property type="match status" value="1"/>
</dbReference>
<comment type="caution">
    <text evidence="8">The sequence shown here is derived from an EMBL/GenBank/DDBJ whole genome shotgun (WGS) entry which is preliminary data.</text>
</comment>